<evidence type="ECO:0000313" key="3">
    <source>
        <dbReference type="EMBL" id="MDT0305683.1"/>
    </source>
</evidence>
<evidence type="ECO:0000259" key="2">
    <source>
        <dbReference type="Pfam" id="PF11203"/>
    </source>
</evidence>
<organism evidence="3 4">
    <name type="scientific">Streptomyces boetiae</name>
    <dbReference type="NCBI Taxonomy" id="3075541"/>
    <lineage>
        <taxon>Bacteria</taxon>
        <taxon>Bacillati</taxon>
        <taxon>Actinomycetota</taxon>
        <taxon>Actinomycetes</taxon>
        <taxon>Kitasatosporales</taxon>
        <taxon>Streptomycetaceae</taxon>
        <taxon>Streptomyces</taxon>
    </lineage>
</organism>
<dbReference type="Pfam" id="PF11203">
    <property type="entry name" value="EccE"/>
    <property type="match status" value="1"/>
</dbReference>
<dbReference type="Proteomes" id="UP001183388">
    <property type="component" value="Unassembled WGS sequence"/>
</dbReference>
<protein>
    <submittedName>
        <fullName evidence="3">Type VII secretion protein EccE</fullName>
    </submittedName>
</protein>
<accession>A0ABU2L2Z7</accession>
<keyword evidence="4" id="KW-1185">Reference proteome</keyword>
<evidence type="ECO:0000256" key="1">
    <source>
        <dbReference type="SAM" id="MobiDB-lite"/>
    </source>
</evidence>
<reference evidence="4" key="1">
    <citation type="submission" date="2023-07" db="EMBL/GenBank/DDBJ databases">
        <title>30 novel species of actinomycetes from the DSMZ collection.</title>
        <authorList>
            <person name="Nouioui I."/>
        </authorList>
    </citation>
    <scope>NUCLEOTIDE SEQUENCE [LARGE SCALE GENOMIC DNA]</scope>
    <source>
        <strain evidence="4">DSM 44917</strain>
    </source>
</reference>
<dbReference type="EMBL" id="JAVREN010000002">
    <property type="protein sequence ID" value="MDT0305683.1"/>
    <property type="molecule type" value="Genomic_DNA"/>
</dbReference>
<feature type="domain" description="Type VII secretion system protein EccE" evidence="2">
    <location>
        <begin position="214"/>
        <end position="312"/>
    </location>
</feature>
<dbReference type="RefSeq" id="WP_311628595.1">
    <property type="nucleotide sequence ID" value="NZ_JAVREN010000002.1"/>
</dbReference>
<name>A0ABU2L2Z7_9ACTN</name>
<comment type="caution">
    <text evidence="3">The sequence shown here is derived from an EMBL/GenBank/DDBJ whole genome shotgun (WGS) entry which is preliminary data.</text>
</comment>
<sequence>MTPPTSLSGGVPGAAAPVQAGPGGAAGRRRARRGAPEPERAPRARAFGRGRVVAVEAGLGGVAAGAAWQGAWGWTLAGAGAAVVAGALARVDRRLTAVAEDAPGAAPPGSGLGLVHALLPALDVVETPDRNGPPLGVLSDGRGHAAVLAFPGGTLPPLPAGLIGRWLDEDPARPAAAQLLVEQFGVPPWDFHYRYAPTVAYRQLPTGGRPVAVRAFLVVRHEPFEAPEAAARRGGGAAGARAAVAAATGRLRARLRAAGAPTTPLGADALRELLRQAGDASGAGRALPGGWAGSAATHCTLGARVSTREEWSRLLAALAACAADRAVAAATLTREGRSLRVRTAVRVVSTLAQHAAGERDRLAASGAAGPPVPDQAAGLLATLPVAYPPHTLAQATGFTTPPAARVRATPAPAVHPTGAAR</sequence>
<dbReference type="InterPro" id="IPR050051">
    <property type="entry name" value="EccE_dom"/>
</dbReference>
<proteinExistence type="predicted"/>
<feature type="region of interest" description="Disordered" evidence="1">
    <location>
        <begin position="1"/>
        <end position="44"/>
    </location>
</feature>
<gene>
    <name evidence="3" type="ORF">RM780_01725</name>
</gene>
<evidence type="ECO:0000313" key="4">
    <source>
        <dbReference type="Proteomes" id="UP001183388"/>
    </source>
</evidence>